<sequence>MPSSPNPLPTFLTVEEVAYELRCTPRHVQNLLARGLLPLVKFGRSVRIPSEALLEIAATATTELTREADPSTRGGGKR</sequence>
<evidence type="ECO:0000259" key="1">
    <source>
        <dbReference type="Pfam" id="PF12728"/>
    </source>
</evidence>
<accession>A0ABS9HCR9</accession>
<keyword evidence="3" id="KW-1185">Reference proteome</keyword>
<dbReference type="EMBL" id="JAKJHZ010000007">
    <property type="protein sequence ID" value="MCF6378102.1"/>
    <property type="molecule type" value="Genomic_DNA"/>
</dbReference>
<organism evidence="2 3">
    <name type="scientific">Nocardioides potassii</name>
    <dbReference type="NCBI Taxonomy" id="2911371"/>
    <lineage>
        <taxon>Bacteria</taxon>
        <taxon>Bacillati</taxon>
        <taxon>Actinomycetota</taxon>
        <taxon>Actinomycetes</taxon>
        <taxon>Propionibacteriales</taxon>
        <taxon>Nocardioidaceae</taxon>
        <taxon>Nocardioides</taxon>
    </lineage>
</organism>
<evidence type="ECO:0000313" key="3">
    <source>
        <dbReference type="Proteomes" id="UP001201161"/>
    </source>
</evidence>
<name>A0ABS9HCR9_9ACTN</name>
<reference evidence="2 3" key="1">
    <citation type="submission" date="2022-01" db="EMBL/GenBank/DDBJ databases">
        <title>Nocardioides sp. nov., an actinomycete isolated from mining soil.</title>
        <authorList>
            <person name="Liu L."/>
        </authorList>
    </citation>
    <scope>NUCLEOTIDE SEQUENCE [LARGE SCALE GENOMIC DNA]</scope>
    <source>
        <strain evidence="2 3">KLBMP 9356</strain>
    </source>
</reference>
<dbReference type="Proteomes" id="UP001201161">
    <property type="component" value="Unassembled WGS sequence"/>
</dbReference>
<dbReference type="InterPro" id="IPR041657">
    <property type="entry name" value="HTH_17"/>
</dbReference>
<dbReference type="NCBIfam" id="TIGR01764">
    <property type="entry name" value="excise"/>
    <property type="match status" value="1"/>
</dbReference>
<evidence type="ECO:0000313" key="2">
    <source>
        <dbReference type="EMBL" id="MCF6378102.1"/>
    </source>
</evidence>
<dbReference type="Pfam" id="PF12728">
    <property type="entry name" value="HTH_17"/>
    <property type="match status" value="1"/>
</dbReference>
<gene>
    <name evidence="2" type="ORF">L2K70_10860</name>
</gene>
<dbReference type="InterPro" id="IPR010093">
    <property type="entry name" value="SinI_DNA-bd"/>
</dbReference>
<protein>
    <submittedName>
        <fullName evidence="2">Helix-turn-helix domain-containing protein</fullName>
    </submittedName>
</protein>
<proteinExistence type="predicted"/>
<feature type="domain" description="Helix-turn-helix" evidence="1">
    <location>
        <begin position="11"/>
        <end position="56"/>
    </location>
</feature>
<dbReference type="RefSeq" id="WP_236401859.1">
    <property type="nucleotide sequence ID" value="NZ_JAKJHZ010000007.1"/>
</dbReference>
<comment type="caution">
    <text evidence="2">The sequence shown here is derived from an EMBL/GenBank/DDBJ whole genome shotgun (WGS) entry which is preliminary data.</text>
</comment>